<proteinExistence type="inferred from homology"/>
<reference evidence="6" key="2">
    <citation type="submission" date="2021-04" db="EMBL/GenBank/DDBJ databases">
        <authorList>
            <person name="Gilroy R."/>
        </authorList>
    </citation>
    <scope>NUCLEOTIDE SEQUENCE</scope>
    <source>
        <strain evidence="6">5032</strain>
    </source>
</reference>
<dbReference type="EMBL" id="DWZD01000041">
    <property type="protein sequence ID" value="HJA79379.1"/>
    <property type="molecule type" value="Genomic_DNA"/>
</dbReference>
<dbReference type="Pfam" id="PF00126">
    <property type="entry name" value="HTH_1"/>
    <property type="match status" value="1"/>
</dbReference>
<keyword evidence="2" id="KW-0805">Transcription regulation</keyword>
<evidence type="ECO:0000313" key="7">
    <source>
        <dbReference type="Proteomes" id="UP000823821"/>
    </source>
</evidence>
<evidence type="ECO:0000256" key="4">
    <source>
        <dbReference type="ARBA" id="ARBA00023163"/>
    </source>
</evidence>
<dbReference type="InterPro" id="IPR036388">
    <property type="entry name" value="WH-like_DNA-bd_sf"/>
</dbReference>
<reference evidence="6" key="1">
    <citation type="journal article" date="2021" name="PeerJ">
        <title>Extensive microbial diversity within the chicken gut microbiome revealed by metagenomics and culture.</title>
        <authorList>
            <person name="Gilroy R."/>
            <person name="Ravi A."/>
            <person name="Getino M."/>
            <person name="Pursley I."/>
            <person name="Horton D.L."/>
            <person name="Alikhan N.F."/>
            <person name="Baker D."/>
            <person name="Gharbi K."/>
            <person name="Hall N."/>
            <person name="Watson M."/>
            <person name="Adriaenssens E.M."/>
            <person name="Foster-Nyarko E."/>
            <person name="Jarju S."/>
            <person name="Secka A."/>
            <person name="Antonio M."/>
            <person name="Oren A."/>
            <person name="Chaudhuri R.R."/>
            <person name="La Ragione R."/>
            <person name="Hildebrand F."/>
            <person name="Pallen M.J."/>
        </authorList>
    </citation>
    <scope>NUCLEOTIDE SEQUENCE</scope>
    <source>
        <strain evidence="6">5032</strain>
    </source>
</reference>
<dbReference type="Gene3D" id="1.10.10.10">
    <property type="entry name" value="Winged helix-like DNA-binding domain superfamily/Winged helix DNA-binding domain"/>
    <property type="match status" value="1"/>
</dbReference>
<comment type="caution">
    <text evidence="6">The sequence shown here is derived from an EMBL/GenBank/DDBJ whole genome shotgun (WGS) entry which is preliminary data.</text>
</comment>
<dbReference type="GO" id="GO:0000976">
    <property type="term" value="F:transcription cis-regulatory region binding"/>
    <property type="evidence" value="ECO:0007669"/>
    <property type="project" value="TreeGrafter"/>
</dbReference>
<evidence type="ECO:0000256" key="1">
    <source>
        <dbReference type="ARBA" id="ARBA00009437"/>
    </source>
</evidence>
<dbReference type="SUPFAM" id="SSF46785">
    <property type="entry name" value="Winged helix' DNA-binding domain"/>
    <property type="match status" value="1"/>
</dbReference>
<evidence type="ECO:0000259" key="5">
    <source>
        <dbReference type="PROSITE" id="PS50931"/>
    </source>
</evidence>
<keyword evidence="4" id="KW-0804">Transcription</keyword>
<dbReference type="SUPFAM" id="SSF53850">
    <property type="entry name" value="Periplasmic binding protein-like II"/>
    <property type="match status" value="1"/>
</dbReference>
<sequence length="293" mass="32783">MTLRHIEVFLALARNPNMREVAELLYVSQAAVSSALRGFEDELGSRLFVRVGRGLVLNEKGKLLEKRLAPLYAELKGVLDLTSYAALAGNLKIGASTTLADFVLPVILYDFHSTHPNVRISCESGNTHDILHDVEDGLLDVGFVEGQVRSLALNVRALAEETLLVVSGDREVAAGPPVPMRELMHRRWLLREQGSGAREAFLAAITPLGLRPTDFLEFNHYDPIKILLHKPGTLACVSRHIVRRELENGELWEVPLADIRVTRTFYRVEHKDRQPSPLVEVLSDLIQSYLEQD</sequence>
<organism evidence="6 7">
    <name type="scientific">Candidatus Desulfovibrio intestinavium</name>
    <dbReference type="NCBI Taxonomy" id="2838534"/>
    <lineage>
        <taxon>Bacteria</taxon>
        <taxon>Pseudomonadati</taxon>
        <taxon>Thermodesulfobacteriota</taxon>
        <taxon>Desulfovibrionia</taxon>
        <taxon>Desulfovibrionales</taxon>
        <taxon>Desulfovibrionaceae</taxon>
        <taxon>Desulfovibrio</taxon>
    </lineage>
</organism>
<feature type="domain" description="HTH lysR-type" evidence="5">
    <location>
        <begin position="1"/>
        <end position="58"/>
    </location>
</feature>
<dbReference type="InterPro" id="IPR005119">
    <property type="entry name" value="LysR_subst-bd"/>
</dbReference>
<dbReference type="InterPro" id="IPR000847">
    <property type="entry name" value="LysR_HTH_N"/>
</dbReference>
<protein>
    <submittedName>
        <fullName evidence="6">LysR family transcriptional regulator</fullName>
    </submittedName>
</protein>
<keyword evidence="3" id="KW-0238">DNA-binding</keyword>
<dbReference type="AlphaFoldDB" id="A0A9D2KRA5"/>
<evidence type="ECO:0000256" key="2">
    <source>
        <dbReference type="ARBA" id="ARBA00023015"/>
    </source>
</evidence>
<evidence type="ECO:0000313" key="6">
    <source>
        <dbReference type="EMBL" id="HJA79379.1"/>
    </source>
</evidence>
<accession>A0A9D2KRA5</accession>
<dbReference type="PROSITE" id="PS50931">
    <property type="entry name" value="HTH_LYSR"/>
    <property type="match status" value="1"/>
</dbReference>
<dbReference type="Proteomes" id="UP000823821">
    <property type="component" value="Unassembled WGS sequence"/>
</dbReference>
<dbReference type="Pfam" id="PF03466">
    <property type="entry name" value="LysR_substrate"/>
    <property type="match status" value="1"/>
</dbReference>
<comment type="similarity">
    <text evidence="1">Belongs to the LysR transcriptional regulatory family.</text>
</comment>
<dbReference type="Gene3D" id="3.40.190.290">
    <property type="match status" value="1"/>
</dbReference>
<name>A0A9D2KRA5_9BACT</name>
<gene>
    <name evidence="6" type="ORF">H9784_07425</name>
</gene>
<dbReference type="InterPro" id="IPR036390">
    <property type="entry name" value="WH_DNA-bd_sf"/>
</dbReference>
<dbReference type="PANTHER" id="PTHR30126:SF94">
    <property type="entry name" value="LYSR FAMILY TRANSCRIPTIONAL REGULATOR"/>
    <property type="match status" value="1"/>
</dbReference>
<evidence type="ECO:0000256" key="3">
    <source>
        <dbReference type="ARBA" id="ARBA00023125"/>
    </source>
</evidence>
<dbReference type="PANTHER" id="PTHR30126">
    <property type="entry name" value="HTH-TYPE TRANSCRIPTIONAL REGULATOR"/>
    <property type="match status" value="1"/>
</dbReference>
<dbReference type="GO" id="GO:0003700">
    <property type="term" value="F:DNA-binding transcription factor activity"/>
    <property type="evidence" value="ECO:0007669"/>
    <property type="project" value="InterPro"/>
</dbReference>